<evidence type="ECO:0000313" key="2">
    <source>
        <dbReference type="EMBL" id="GAP27674.1"/>
    </source>
</evidence>
<protein>
    <submittedName>
        <fullName evidence="2">Uncharacterized protein</fullName>
    </submittedName>
</protein>
<organism evidence="2 3">
    <name type="scientific">Nocardia seriolae</name>
    <dbReference type="NCBI Taxonomy" id="37332"/>
    <lineage>
        <taxon>Bacteria</taxon>
        <taxon>Bacillati</taxon>
        <taxon>Actinomycetota</taxon>
        <taxon>Actinomycetes</taxon>
        <taxon>Mycobacteriales</taxon>
        <taxon>Nocardiaceae</taxon>
        <taxon>Nocardia</taxon>
    </lineage>
</organism>
<feature type="region of interest" description="Disordered" evidence="1">
    <location>
        <begin position="1"/>
        <end position="25"/>
    </location>
</feature>
<reference evidence="3" key="1">
    <citation type="submission" date="2015-07" db="EMBL/GenBank/DDBJ databases">
        <title>Nocardia seriolae U-1 whole genome shotgun sequence.</title>
        <authorList>
            <person name="Imajoh M."/>
            <person name="Fukumoto Y."/>
            <person name="Sukeda M."/>
            <person name="Yamane J."/>
            <person name="Yamasaki K."/>
            <person name="Shimizu M."/>
            <person name="Ohnishi K."/>
            <person name="Oshima S."/>
        </authorList>
    </citation>
    <scope>NUCLEOTIDE SEQUENCE [LARGE SCALE GENOMIC DNA]</scope>
    <source>
        <strain evidence="3">U-1</strain>
    </source>
</reference>
<reference evidence="2 3" key="2">
    <citation type="journal article" date="2016" name="Genome Announc.">
        <title>Draft Genome Sequence of Erythromycin- and Oxytetracycline-Sensitive Nocardia seriolae Strain U-1 (NBRC 110359).</title>
        <authorList>
            <person name="Imajoh M."/>
            <person name="Sukeda M."/>
            <person name="Shimizu M."/>
            <person name="Yamane J."/>
            <person name="Ohnishi K."/>
            <person name="Oshima S."/>
        </authorList>
    </citation>
    <scope>NUCLEOTIDE SEQUENCE [LARGE SCALE GENOMIC DNA]</scope>
    <source>
        <strain evidence="2 3">U-1</strain>
    </source>
</reference>
<name>A0ABC9YQG9_9NOCA</name>
<proteinExistence type="predicted"/>
<accession>A0ABC9YQG9</accession>
<comment type="caution">
    <text evidence="2">The sequence shown here is derived from an EMBL/GenBank/DDBJ whole genome shotgun (WGS) entry which is preliminary data.</text>
</comment>
<evidence type="ECO:0000313" key="3">
    <source>
        <dbReference type="Proteomes" id="UP000037179"/>
    </source>
</evidence>
<feature type="region of interest" description="Disordered" evidence="1">
    <location>
        <begin position="65"/>
        <end position="84"/>
    </location>
</feature>
<keyword evidence="3" id="KW-1185">Reference proteome</keyword>
<dbReference type="EMBL" id="BBYQ01000022">
    <property type="protein sequence ID" value="GAP27674.1"/>
    <property type="molecule type" value="Genomic_DNA"/>
</dbReference>
<dbReference type="RefSeq" id="WP_036548943.1">
    <property type="nucleotide sequence ID" value="NZ_BAWD02000018.1"/>
</dbReference>
<evidence type="ECO:0000256" key="1">
    <source>
        <dbReference type="SAM" id="MobiDB-lite"/>
    </source>
</evidence>
<gene>
    <name evidence="2" type="ORF">NSK11_contig00022-0018</name>
</gene>
<feature type="region of interest" description="Disordered" evidence="1">
    <location>
        <begin position="100"/>
        <end position="132"/>
    </location>
</feature>
<sequence>MFRAAQNPSAPVPGPPCPANSTPRLPAGSLAAIREIVISIRRPSGIAYSIGTDRLAHSAPAAFASCGHDPHRNPPPGSAAAIGASTLAATPQAAIAASLAQRLERTPPIAAPPRGRPEFAHPIRSQSPCPKR</sequence>
<dbReference type="Proteomes" id="UP000037179">
    <property type="component" value="Unassembled WGS sequence"/>
</dbReference>
<dbReference type="AlphaFoldDB" id="A0ABC9YQG9"/>